<dbReference type="RefSeq" id="XP_029224878.1">
    <property type="nucleotide sequence ID" value="XM_029375012.1"/>
</dbReference>
<proteinExistence type="predicted"/>
<gene>
    <name evidence="1" type="ORF">Tco025E_08157</name>
</gene>
<organism evidence="1 2">
    <name type="scientific">Trypanosoma conorhini</name>
    <dbReference type="NCBI Taxonomy" id="83891"/>
    <lineage>
        <taxon>Eukaryota</taxon>
        <taxon>Discoba</taxon>
        <taxon>Euglenozoa</taxon>
        <taxon>Kinetoplastea</taxon>
        <taxon>Metakinetoplastina</taxon>
        <taxon>Trypanosomatida</taxon>
        <taxon>Trypanosomatidae</taxon>
        <taxon>Trypanosoma</taxon>
    </lineage>
</organism>
<dbReference type="GeneID" id="40321768"/>
<comment type="caution">
    <text evidence="1">The sequence shown here is derived from an EMBL/GenBank/DDBJ whole genome shotgun (WGS) entry which is preliminary data.</text>
</comment>
<evidence type="ECO:0000313" key="2">
    <source>
        <dbReference type="Proteomes" id="UP000284403"/>
    </source>
</evidence>
<sequence length="213" mass="23680">RRRRRTPTTPAPPRRKAAAGCQVLRDILRLPSRRCGARGKTSLPSSLAGIAGSQILRLEVLLWLRGESLNNCRRLMPGSLFSLSSERRATARLFFRTQFEDWRFTATSTWILQVVQPLLVAAPDLLLTVPRTCGGASEPTSHERRECATSFIFPLVQLAVDGLQLHLERLSLVFIVQKSGGSRVAFLTEGVARALWRGNSRAVTHEAGNDARR</sequence>
<protein>
    <submittedName>
        <fullName evidence="1">Uncharacterized protein</fullName>
    </submittedName>
</protein>
<evidence type="ECO:0000313" key="1">
    <source>
        <dbReference type="EMBL" id="RNF03603.1"/>
    </source>
</evidence>
<name>A0A3R7MD29_9TRYP</name>
<dbReference type="AlphaFoldDB" id="A0A3R7MD29"/>
<reference evidence="1 2" key="1">
    <citation type="journal article" date="2018" name="BMC Genomics">
        <title>Genomic comparison of Trypanosoma conorhini and Trypanosoma rangeli to Trypanosoma cruzi strains of high and low virulence.</title>
        <authorList>
            <person name="Bradwell K.R."/>
            <person name="Koparde V.N."/>
            <person name="Matveyev A.V."/>
            <person name="Serrano M.G."/>
            <person name="Alves J.M."/>
            <person name="Parikh H."/>
            <person name="Huang B."/>
            <person name="Lee V."/>
            <person name="Espinosa-Alvarez O."/>
            <person name="Ortiz P.A."/>
            <person name="Costa-Martins A.G."/>
            <person name="Teixeira M.M."/>
            <person name="Buck G.A."/>
        </authorList>
    </citation>
    <scope>NUCLEOTIDE SEQUENCE [LARGE SCALE GENOMIC DNA]</scope>
    <source>
        <strain evidence="1 2">025E</strain>
    </source>
</reference>
<dbReference type="Proteomes" id="UP000284403">
    <property type="component" value="Unassembled WGS sequence"/>
</dbReference>
<keyword evidence="2" id="KW-1185">Reference proteome</keyword>
<dbReference type="EMBL" id="MKKU01000714">
    <property type="protein sequence ID" value="RNF03603.1"/>
    <property type="molecule type" value="Genomic_DNA"/>
</dbReference>
<feature type="non-terminal residue" evidence="1">
    <location>
        <position position="1"/>
    </location>
</feature>
<accession>A0A3R7MD29</accession>